<feature type="signal peptide" evidence="1">
    <location>
        <begin position="1"/>
        <end position="22"/>
    </location>
</feature>
<accession>A0ABW3YPE9</accession>
<dbReference type="Proteomes" id="UP001597173">
    <property type="component" value="Unassembled WGS sequence"/>
</dbReference>
<organism evidence="2 3">
    <name type="scientific">Mycoplana ramosa</name>
    <name type="common">Mycoplana bullata</name>
    <dbReference type="NCBI Taxonomy" id="40837"/>
    <lineage>
        <taxon>Bacteria</taxon>
        <taxon>Pseudomonadati</taxon>
        <taxon>Pseudomonadota</taxon>
        <taxon>Alphaproteobacteria</taxon>
        <taxon>Hyphomicrobiales</taxon>
        <taxon>Rhizobiaceae</taxon>
        <taxon>Mycoplana</taxon>
    </lineage>
</organism>
<evidence type="ECO:0000313" key="3">
    <source>
        <dbReference type="Proteomes" id="UP001597173"/>
    </source>
</evidence>
<evidence type="ECO:0000313" key="2">
    <source>
        <dbReference type="EMBL" id="MFD1326463.1"/>
    </source>
</evidence>
<comment type="caution">
    <text evidence="2">The sequence shown here is derived from an EMBL/GenBank/DDBJ whole genome shotgun (WGS) entry which is preliminary data.</text>
</comment>
<gene>
    <name evidence="2" type="ORF">ACFQ33_00925</name>
</gene>
<protein>
    <submittedName>
        <fullName evidence="2">Uncharacterized protein</fullName>
    </submittedName>
</protein>
<reference evidence="3" key="1">
    <citation type="journal article" date="2019" name="Int. J. Syst. Evol. Microbiol.">
        <title>The Global Catalogue of Microorganisms (GCM) 10K type strain sequencing project: providing services to taxonomists for standard genome sequencing and annotation.</title>
        <authorList>
            <consortium name="The Broad Institute Genomics Platform"/>
            <consortium name="The Broad Institute Genome Sequencing Center for Infectious Disease"/>
            <person name="Wu L."/>
            <person name="Ma J."/>
        </authorList>
    </citation>
    <scope>NUCLEOTIDE SEQUENCE [LARGE SCALE GENOMIC DNA]</scope>
    <source>
        <strain evidence="3">CCUG 55609</strain>
    </source>
</reference>
<dbReference type="RefSeq" id="WP_374839600.1">
    <property type="nucleotide sequence ID" value="NZ_JBHEEW010000010.1"/>
</dbReference>
<keyword evidence="1" id="KW-0732">Signal</keyword>
<feature type="chain" id="PRO_5045064365" evidence="1">
    <location>
        <begin position="23"/>
        <end position="92"/>
    </location>
</feature>
<sequence length="92" mass="9885">MPPVTCLTVLLVLLAWPMDIAAAGGLNGTLCTCRNRDGSRHQLGSLVCLNVDGRRYLARCEMALNVPNWKKVQDSCPVAAGGHLMQRLPAAL</sequence>
<keyword evidence="3" id="KW-1185">Reference proteome</keyword>
<proteinExistence type="predicted"/>
<dbReference type="EMBL" id="JBHTNF010000001">
    <property type="protein sequence ID" value="MFD1326463.1"/>
    <property type="molecule type" value="Genomic_DNA"/>
</dbReference>
<name>A0ABW3YPE9_MYCRA</name>
<evidence type="ECO:0000256" key="1">
    <source>
        <dbReference type="SAM" id="SignalP"/>
    </source>
</evidence>